<dbReference type="Proteomes" id="UP001147653">
    <property type="component" value="Unassembled WGS sequence"/>
</dbReference>
<name>A0A9X3N3I8_9ACTN</name>
<dbReference type="EMBL" id="JAPDDP010000003">
    <property type="protein sequence ID" value="MDA0179053.1"/>
    <property type="molecule type" value="Genomic_DNA"/>
</dbReference>
<comment type="caution">
    <text evidence="1">The sequence shown here is derived from an EMBL/GenBank/DDBJ whole genome shotgun (WGS) entry which is preliminary data.</text>
</comment>
<dbReference type="RefSeq" id="WP_270023322.1">
    <property type="nucleotide sequence ID" value="NZ_JAPDDP010000003.1"/>
</dbReference>
<proteinExistence type="predicted"/>
<organism evidence="1 2">
    <name type="scientific">Solirubrobacter phytolaccae</name>
    <dbReference type="NCBI Taxonomy" id="1404360"/>
    <lineage>
        <taxon>Bacteria</taxon>
        <taxon>Bacillati</taxon>
        <taxon>Actinomycetota</taxon>
        <taxon>Thermoleophilia</taxon>
        <taxon>Solirubrobacterales</taxon>
        <taxon>Solirubrobacteraceae</taxon>
        <taxon>Solirubrobacter</taxon>
    </lineage>
</organism>
<dbReference type="AlphaFoldDB" id="A0A9X3N3I8"/>
<keyword evidence="2" id="KW-1185">Reference proteome</keyword>
<accession>A0A9X3N3I8</accession>
<gene>
    <name evidence="1" type="ORF">OJ997_02005</name>
</gene>
<reference evidence="1" key="1">
    <citation type="submission" date="2022-10" db="EMBL/GenBank/DDBJ databases">
        <title>The WGS of Solirubrobacter phytolaccae KCTC 29190.</title>
        <authorList>
            <person name="Jiang Z."/>
        </authorList>
    </citation>
    <scope>NUCLEOTIDE SEQUENCE</scope>
    <source>
        <strain evidence="1">KCTC 29190</strain>
    </source>
</reference>
<evidence type="ECO:0000313" key="1">
    <source>
        <dbReference type="EMBL" id="MDA0179053.1"/>
    </source>
</evidence>
<protein>
    <submittedName>
        <fullName evidence="1">Uncharacterized protein</fullName>
    </submittedName>
</protein>
<sequence>MTKPKQPALRIDADEGQVLHVTWGRSGKRAIVSISGPQYIQPQQCTLTTDDVAELSRFLDEGPDEP</sequence>
<evidence type="ECO:0000313" key="2">
    <source>
        <dbReference type="Proteomes" id="UP001147653"/>
    </source>
</evidence>